<evidence type="ECO:0000313" key="2">
    <source>
        <dbReference type="EMBL" id="CAK9178211.1"/>
    </source>
</evidence>
<evidence type="ECO:0000256" key="1">
    <source>
        <dbReference type="SAM" id="MobiDB-lite"/>
    </source>
</evidence>
<sequence>FEEQLISGEEPYQEHVSDEVFDSMEIDEMPSLKRDDMIPLGCTDVDNILRDQPMENLDEEDDNFINDSDIKEDSYSDDIDIDDTFINDECESE</sequence>
<accession>A0ABC8U9K6</accession>
<organism evidence="2 3">
    <name type="scientific">Ilex paraguariensis</name>
    <name type="common">yerba mate</name>
    <dbReference type="NCBI Taxonomy" id="185542"/>
    <lineage>
        <taxon>Eukaryota</taxon>
        <taxon>Viridiplantae</taxon>
        <taxon>Streptophyta</taxon>
        <taxon>Embryophyta</taxon>
        <taxon>Tracheophyta</taxon>
        <taxon>Spermatophyta</taxon>
        <taxon>Magnoliopsida</taxon>
        <taxon>eudicotyledons</taxon>
        <taxon>Gunneridae</taxon>
        <taxon>Pentapetalae</taxon>
        <taxon>asterids</taxon>
        <taxon>campanulids</taxon>
        <taxon>Aquifoliales</taxon>
        <taxon>Aquifoliaceae</taxon>
        <taxon>Ilex</taxon>
    </lineage>
</organism>
<keyword evidence="3" id="KW-1185">Reference proteome</keyword>
<reference evidence="2 3" key="1">
    <citation type="submission" date="2024-02" db="EMBL/GenBank/DDBJ databases">
        <authorList>
            <person name="Vignale AGUSTIN F."/>
            <person name="Sosa J E."/>
            <person name="Modenutti C."/>
        </authorList>
    </citation>
    <scope>NUCLEOTIDE SEQUENCE [LARGE SCALE GENOMIC DNA]</scope>
</reference>
<dbReference type="Proteomes" id="UP001642360">
    <property type="component" value="Unassembled WGS sequence"/>
</dbReference>
<comment type="caution">
    <text evidence="2">The sequence shown here is derived from an EMBL/GenBank/DDBJ whole genome shotgun (WGS) entry which is preliminary data.</text>
</comment>
<feature type="non-terminal residue" evidence="2">
    <location>
        <position position="1"/>
    </location>
</feature>
<evidence type="ECO:0000313" key="3">
    <source>
        <dbReference type="Proteomes" id="UP001642360"/>
    </source>
</evidence>
<proteinExistence type="predicted"/>
<feature type="region of interest" description="Disordered" evidence="1">
    <location>
        <begin position="53"/>
        <end position="81"/>
    </location>
</feature>
<dbReference type="AlphaFoldDB" id="A0ABC8U9K6"/>
<gene>
    <name evidence="2" type="ORF">ILEXP_LOCUS48127</name>
</gene>
<name>A0ABC8U9K6_9AQUA</name>
<protein>
    <submittedName>
        <fullName evidence="2">Uncharacterized protein</fullName>
    </submittedName>
</protein>
<dbReference type="EMBL" id="CAUOFW020007257">
    <property type="protein sequence ID" value="CAK9178211.1"/>
    <property type="molecule type" value="Genomic_DNA"/>
</dbReference>